<gene>
    <name evidence="1" type="ORF">QW060_14610</name>
</gene>
<sequence length="134" mass="15122">MKAYISIDYTGRKKLNKEIIALGMALGSANVEQHIFVDKNPLEEGQESELMHKALQEIDTCNFLILECSHLNVTSCIEAGYAKAKRKPIVYLQNESATISPVLSGISNFHIFYNSPKDLFDQMSEFLKNILPQK</sequence>
<dbReference type="RefSeq" id="WP_290364203.1">
    <property type="nucleotide sequence ID" value="NZ_JAUFQU010000001.1"/>
</dbReference>
<dbReference type="EMBL" id="JAUFQU010000001">
    <property type="protein sequence ID" value="MDN3708333.1"/>
    <property type="molecule type" value="Genomic_DNA"/>
</dbReference>
<dbReference type="Gene3D" id="3.40.50.450">
    <property type="match status" value="1"/>
</dbReference>
<accession>A0ABT8CV03</accession>
<reference evidence="2" key="1">
    <citation type="journal article" date="2019" name="Int. J. Syst. Evol. Microbiol.">
        <title>The Global Catalogue of Microorganisms (GCM) 10K type strain sequencing project: providing services to taxonomists for standard genome sequencing and annotation.</title>
        <authorList>
            <consortium name="The Broad Institute Genomics Platform"/>
            <consortium name="The Broad Institute Genome Sequencing Center for Infectious Disease"/>
            <person name="Wu L."/>
            <person name="Ma J."/>
        </authorList>
    </citation>
    <scope>NUCLEOTIDE SEQUENCE [LARGE SCALE GENOMIC DNA]</scope>
    <source>
        <strain evidence="2">CECT 7184</strain>
    </source>
</reference>
<organism evidence="1 2">
    <name type="scientific">Paenimyroides ceti</name>
    <dbReference type="NCBI Taxonomy" id="395087"/>
    <lineage>
        <taxon>Bacteria</taxon>
        <taxon>Pseudomonadati</taxon>
        <taxon>Bacteroidota</taxon>
        <taxon>Flavobacteriia</taxon>
        <taxon>Flavobacteriales</taxon>
        <taxon>Flavobacteriaceae</taxon>
        <taxon>Paenimyroides</taxon>
    </lineage>
</organism>
<evidence type="ECO:0000313" key="1">
    <source>
        <dbReference type="EMBL" id="MDN3708333.1"/>
    </source>
</evidence>
<comment type="caution">
    <text evidence="1">The sequence shown here is derived from an EMBL/GenBank/DDBJ whole genome shotgun (WGS) entry which is preliminary data.</text>
</comment>
<proteinExistence type="predicted"/>
<evidence type="ECO:0000313" key="2">
    <source>
        <dbReference type="Proteomes" id="UP001242368"/>
    </source>
</evidence>
<protein>
    <recommendedName>
        <fullName evidence="3">Nucleoside 2-deoxyribosyltransferase</fullName>
    </recommendedName>
</protein>
<dbReference type="Proteomes" id="UP001242368">
    <property type="component" value="Unassembled WGS sequence"/>
</dbReference>
<evidence type="ECO:0008006" key="3">
    <source>
        <dbReference type="Google" id="ProtNLM"/>
    </source>
</evidence>
<name>A0ABT8CV03_9FLAO</name>
<keyword evidence="2" id="KW-1185">Reference proteome</keyword>